<dbReference type="AlphaFoldDB" id="A0A935PYX3"/>
<evidence type="ECO:0000256" key="2">
    <source>
        <dbReference type="ARBA" id="ARBA00022989"/>
    </source>
</evidence>
<feature type="transmembrane region" description="Helical" evidence="4">
    <location>
        <begin position="373"/>
        <end position="392"/>
    </location>
</feature>
<keyword evidence="2 4" id="KW-1133">Transmembrane helix</keyword>
<dbReference type="SUPFAM" id="SSF103473">
    <property type="entry name" value="MFS general substrate transporter"/>
    <property type="match status" value="1"/>
</dbReference>
<dbReference type="Proteomes" id="UP000697998">
    <property type="component" value="Unassembled WGS sequence"/>
</dbReference>
<proteinExistence type="predicted"/>
<evidence type="ECO:0000313" key="6">
    <source>
        <dbReference type="EMBL" id="MBK7673830.1"/>
    </source>
</evidence>
<dbReference type="PROSITE" id="PS50850">
    <property type="entry name" value="MFS"/>
    <property type="match status" value="1"/>
</dbReference>
<gene>
    <name evidence="6" type="ORF">IPJ27_03190</name>
</gene>
<keyword evidence="3 4" id="KW-0472">Membrane</keyword>
<name>A0A935PYX3_9PROT</name>
<dbReference type="InterPro" id="IPR050327">
    <property type="entry name" value="Proton-linked_MCT"/>
</dbReference>
<evidence type="ECO:0000256" key="1">
    <source>
        <dbReference type="ARBA" id="ARBA00022692"/>
    </source>
</evidence>
<feature type="transmembrane region" description="Helical" evidence="4">
    <location>
        <begin position="338"/>
        <end position="361"/>
    </location>
</feature>
<feature type="transmembrane region" description="Helical" evidence="4">
    <location>
        <begin position="75"/>
        <end position="97"/>
    </location>
</feature>
<feature type="transmembrane region" description="Helical" evidence="4">
    <location>
        <begin position="137"/>
        <end position="158"/>
    </location>
</feature>
<dbReference type="Gene3D" id="1.20.1250.20">
    <property type="entry name" value="MFS general substrate transporter like domains"/>
    <property type="match status" value="2"/>
</dbReference>
<dbReference type="GO" id="GO:0022857">
    <property type="term" value="F:transmembrane transporter activity"/>
    <property type="evidence" value="ECO:0007669"/>
    <property type="project" value="InterPro"/>
</dbReference>
<sequence>MFRTLNKPAVWAITLSAAGILMVTMGARQSLGLFLSPLNTSTGLGVASISLAMAIGQFTWGAVQPFAGAAADRYGPARVLFAGLLLLALGSALTPFMSSTWGLILSLGLLSAIGSGAGSFSVLIGASSQRLPLEARAAASGVINAGGSFGQFVFAPILQTLIQLFGWMGAMWSLAVMTLAALPLVRVLSQPVEHSPKNASRDAGIWQSVQEAMADRSYQFLNLGFFTCGFHIAFLVTHLPGEVDLCGLPTAVASWALAIIGLSNIAGSLYAGSCVARYRSKYVLFWMYASRAVMVAIYLLAPKTDLTFYIFAAGLGFTWLATVPPTAAIVGKLFGVRYLGTLFGVSLLSHQIGGFLGAYLGGLALTQFGDYAWMWYADIVLATAAALLNLPIREAALPEPARG</sequence>
<feature type="transmembrane region" description="Helical" evidence="4">
    <location>
        <begin position="283"/>
        <end position="301"/>
    </location>
</feature>
<dbReference type="EMBL" id="JADJMH010000001">
    <property type="protein sequence ID" value="MBK7673830.1"/>
    <property type="molecule type" value="Genomic_DNA"/>
</dbReference>
<evidence type="ECO:0000313" key="7">
    <source>
        <dbReference type="Proteomes" id="UP000697998"/>
    </source>
</evidence>
<comment type="caution">
    <text evidence="6">The sequence shown here is derived from an EMBL/GenBank/DDBJ whole genome shotgun (WGS) entry which is preliminary data.</text>
</comment>
<reference evidence="6 7" key="1">
    <citation type="submission" date="2020-10" db="EMBL/GenBank/DDBJ databases">
        <title>Connecting structure to function with the recovery of over 1000 high-quality activated sludge metagenome-assembled genomes encoding full-length rRNA genes using long-read sequencing.</title>
        <authorList>
            <person name="Singleton C.M."/>
            <person name="Petriglieri F."/>
            <person name="Kristensen J.M."/>
            <person name="Kirkegaard R.H."/>
            <person name="Michaelsen T.Y."/>
            <person name="Andersen M.H."/>
            <person name="Karst S.M."/>
            <person name="Dueholm M.S."/>
            <person name="Nielsen P.H."/>
            <person name="Albertsen M."/>
        </authorList>
    </citation>
    <scope>NUCLEOTIDE SEQUENCE [LARGE SCALE GENOMIC DNA]</scope>
    <source>
        <strain evidence="6">EsbW_18-Q3-R4-48_BATAC.285</strain>
    </source>
</reference>
<evidence type="ECO:0000256" key="4">
    <source>
        <dbReference type="SAM" id="Phobius"/>
    </source>
</evidence>
<evidence type="ECO:0000256" key="3">
    <source>
        <dbReference type="ARBA" id="ARBA00023136"/>
    </source>
</evidence>
<feature type="transmembrane region" description="Helical" evidence="4">
    <location>
        <begin position="42"/>
        <end position="63"/>
    </location>
</feature>
<dbReference type="PANTHER" id="PTHR11360">
    <property type="entry name" value="MONOCARBOXYLATE TRANSPORTER"/>
    <property type="match status" value="1"/>
</dbReference>
<dbReference type="CDD" id="cd17355">
    <property type="entry name" value="MFS_YcxA_like"/>
    <property type="match status" value="1"/>
</dbReference>
<dbReference type="InterPro" id="IPR020846">
    <property type="entry name" value="MFS_dom"/>
</dbReference>
<feature type="transmembrane region" description="Helical" evidence="4">
    <location>
        <begin position="252"/>
        <end position="271"/>
    </location>
</feature>
<organism evidence="6 7">
    <name type="scientific">Candidatus Accumulibacter proximus</name>
    <dbReference type="NCBI Taxonomy" id="2954385"/>
    <lineage>
        <taxon>Bacteria</taxon>
        <taxon>Pseudomonadati</taxon>
        <taxon>Pseudomonadota</taxon>
        <taxon>Betaproteobacteria</taxon>
        <taxon>Candidatus Accumulibacter</taxon>
    </lineage>
</organism>
<feature type="domain" description="Major facilitator superfamily (MFS) profile" evidence="5">
    <location>
        <begin position="12"/>
        <end position="395"/>
    </location>
</feature>
<dbReference type="Pfam" id="PF07690">
    <property type="entry name" value="MFS_1"/>
    <property type="match status" value="1"/>
</dbReference>
<dbReference type="InterPro" id="IPR036259">
    <property type="entry name" value="MFS_trans_sf"/>
</dbReference>
<evidence type="ECO:0000259" key="5">
    <source>
        <dbReference type="PROSITE" id="PS50850"/>
    </source>
</evidence>
<dbReference type="InterPro" id="IPR011701">
    <property type="entry name" value="MFS"/>
</dbReference>
<dbReference type="PANTHER" id="PTHR11360:SF284">
    <property type="entry name" value="EG:103B4.3 PROTEIN-RELATED"/>
    <property type="match status" value="1"/>
</dbReference>
<feature type="transmembrane region" description="Helical" evidence="4">
    <location>
        <begin position="220"/>
        <end position="240"/>
    </location>
</feature>
<protein>
    <submittedName>
        <fullName evidence="6">MFS transporter</fullName>
    </submittedName>
</protein>
<feature type="transmembrane region" description="Helical" evidence="4">
    <location>
        <begin position="103"/>
        <end position="125"/>
    </location>
</feature>
<keyword evidence="1 4" id="KW-0812">Transmembrane</keyword>
<accession>A0A935PYX3</accession>
<feature type="transmembrane region" description="Helical" evidence="4">
    <location>
        <begin position="307"/>
        <end position="331"/>
    </location>
</feature>
<feature type="transmembrane region" description="Helical" evidence="4">
    <location>
        <begin position="164"/>
        <end position="185"/>
    </location>
</feature>